<evidence type="ECO:0000313" key="6">
    <source>
        <dbReference type="EMBL" id="WAS90970.1"/>
    </source>
</evidence>
<dbReference type="Proteomes" id="UP001164459">
    <property type="component" value="Chromosome"/>
</dbReference>
<keyword evidence="7" id="KW-1185">Reference proteome</keyword>
<feature type="coiled-coil region" evidence="2">
    <location>
        <begin position="2523"/>
        <end position="2571"/>
    </location>
</feature>
<dbReference type="Pfam" id="PF03538">
    <property type="entry name" value="VRP1"/>
    <property type="match status" value="1"/>
</dbReference>
<dbReference type="InterPro" id="IPR040840">
    <property type="entry name" value="TcA_TcB_BD"/>
</dbReference>
<dbReference type="EMBL" id="CP114040">
    <property type="protein sequence ID" value="WAS90970.1"/>
    <property type="molecule type" value="Genomic_DNA"/>
</dbReference>
<evidence type="ECO:0000256" key="2">
    <source>
        <dbReference type="SAM" id="Coils"/>
    </source>
</evidence>
<dbReference type="Pfam" id="PF18276">
    <property type="entry name" value="TcA_TcB_BD"/>
    <property type="match status" value="1"/>
</dbReference>
<dbReference type="Pfam" id="PF20220">
    <property type="entry name" value="ABC_toxin_N"/>
    <property type="match status" value="1"/>
</dbReference>
<sequence>MPSLIVTGKVVTTAGEPVTGKVVSILPRTRADAYGTPVTTVITRDGTYTLSYSTTGAENSFDVYVIVSNSGGGEIGRSVFLYDVSGELTVDIVVGDDEYSGRSEYRRIEARIEDLRGDVAVVALDADYLEYLAAKLGMDPLRISLYIHAHRMNAHLASAVPADAVPAWAFYALLRMGLSTNLGQLLAEGRAAHANAIASGIARGVISDPGETAVEEALDALQAQAAASAVWADDPVAPTIKSKFRRLLDTASGAEAEPDKQLLFIQKHLAHTGTIDEFWAAVEIDKDLGPTVVATYQWTIQISALANDHMPLIERLQARREDVGEAIKKFRDLAELDVNQWIALLNTAPAIGAPPSIPTDWPEEDRVRRYAETLERIVADTYPTAVVHQRIVRDHAANPGSIAGAADLIQFFIYNPDFELLTDDLEEYLADNTGALDHVTDAAATKANLKRFQRLTRLAPRGLHYNVVKPLYQAEIYSAFQISRMSRANFLRRFGSSFGGEDIAGAVYQKAAHTSSIALATAARFSSAFNPVANSHVPSMLTEFGSHAELKTIFGNLDFCACEDCRSVFSPSAYFVDLLHFLANQPGQDAGSSALDVLKARRPELTTIELSCINTNTEVPYIDLVNELLEYHVSRRAEAPPSVPTSFWQTTWTAEELAIRPEHQIQEAYEVTAQGLYPWLLPFDLPFAETSMYHQSFDVSRERMVDANPAGGDYADRRARARLGLDQLTWSIIINSGLLGGPPGAYWNVAEDDWPDSLRVVSTFLKVAELELPELATLLRTRFIGGLEITYANPPDDCNLDLAQMTDLDEDDLGKIHRFVRLQRKLGWTAEEIDHALHTLGGAMPALDAEMVRKLAVVHRLKERLGLPLDVLLTLWSPIATHTPADDETKPSFYTARFINRVLDGGGTSLFAETDGVLTTPAGRMSITSRVATVQAALGVSGEQVVFLDGWIGGPDNTTTMAKLSAAHRRTSLAKALGVSLLELRRLIDVVGSSPFHEEVGAPSEIDLAATESFLAAVAAIRGSAFTSEQLAYLLQHTAPTTPGVAPSPEVRTPFLKELAAGVKAIADKYSLEAGGLGEGPLGERLRAALAEILAADEVEAAMAIAQGNSSEGDVDQEARIAAHFDPDNDARLVFFSDVEVAKNNLVGGAAFDERAERYNYILTELYAALRERSSREFVVQRFAEHFGVAVESMQALLSEHLTAPSDTFLLDFFVDDGFFDDATPEITGQFAYERVHKSARVIVRFELDATDLHYLYGDGVTGWLDLDALPSGEGVITPVAFAGWKRLFDYTRARALFPHHPGTLSELRAAADTGEVFALLVSRLGWSLADVSFASETIHGLSVADFDDEAALLLVAETVTVARLLYTPVRDVYNWATSEPNVGQAVAMRKALRGRYDESTWRGVARSIQDVLRVQQRDALVATLIARGIDADPTDIPIASADQLYAYLLMDVEMSVCMMTSRIRFALSGVQQFIQRVFLALEEDLQFDEDAENEWQWMKHYRVWEANRKVFLYPENWIDPALRDDKSEYFRELEETLLQGDVTKSLAETAYVAYLEKLQSVAIPEVMGMYHERDYDPDTKHLKVNDLHVVARTGHGPYRHVYRKRQDLRRWTAWEDLPGDIQSDHIMPMVYGGRLYVFWVEFRMEDVMPATLGGSGEFPIKQPVADLFWIEKRNGSWTSRFHAEGCKLSIGDASQYDTLDWVKRNRSCMAFIVPETQALEIHVCAYAGSQGEKSDGVTVTTLGRFVLKPKIGRFVSSASGGDPYYVTYAPRRRLGQRWLEVYEGRPAKFRLPKTGGRAELFSEVTPSFRTLFRHDLPGEDLSESGFFVLAERHQFYVVPKATEKGPQGPQTGSMNKPPPNATELLPWSAYAFLPTDSAPLFGEHPMDLSQKKYQADSLQVPMKWKGTIPGVTATPTKDNVVSGQSAGMIKELTDKSEEVLLTPPAPKMDTTLGYWEEKLFRVFVFQHTYAGMLLGQIRRYGVEGLLRPLAGSAGEELSRQQISEVAVPQVADYDADEHHYRPGADLTFPTATAPIADTLDFSYGGAFSLYNWEIFFHAPLLIGDIMSRQGRYEEADSWLRAIFDPTASDIEHANRFWRFKPFFTTPHVPSINDLLRLLQGDDPDDPARLEFEYQVEEWRDNPFNPHLIARLRTGAYQWVTLMRYLDNLIAWGDARFAEDTIESINEATQIYMLAKMILGDRPVEIKKTVAPAVKTYDQIDQDLDSFSNALVELEPKVKGPPGFIQLDIIASKGESWHTKHSAPRFWYFCVPGNPKLLSYWDVVEDRLFKIRHCQDIHGVERRLALFDPPIDPGQIIKALAGGGDLASALSQLTGRAPVYRFQTYLSKAYELASEVKALGSGLLQAYEKRDAEELALLRNAHERSVLALARAVKEAQIEEAAQALLAAESARPITQARRDYYQGLIQSGWIANEHAQIELQQSAMSATESAGLASFLGSELGLIPDFDGGVEGVSSPVVKASFGGSQLAAVANMIAGILHTQSSYDSMASSLAGTTATYERRLQDWKLQVTLADLELAQIEQQVEAARARKVVSEKELRAHDQQIENAEVEDAFMRSKYTDSELYGWMIGKLSSLYKQAYELAYRAAVAAEKAYQYELHTDESFIGFGYWDQSRAGLLAGELLALDLRRLDAAYLDNNIREYELTKRISLAQLDPYALVQLRETGSCYMRVPEHLFDFDHPGHYLRRIKMVSVALPGVTGPHVNVGCTLTLESSKIRVSPVIGEDYAEDTGNDGRFKYRVGKVEQIATSSGQDSTGMFESNLNDPRFLPFEGAGVIATWRIDLPQTRRQFDYRTIADVVVTVQYTAREGGGALRTAALANAQIEAANEYANNSDVLGSALLLRASTDFSAAWHAFLYAETATSVREFDMDLVAERFPYLAARWPNLEIKAVRLVLVTDDPQQVDDVTLKRDGVTIGTQHLQTAPVLGDLPTSSYSTPPDTEPGPWKVTVDASAANPIFPDKYRQEYTIDGITYSRFKDGVIRDMVVIVHYELPTT</sequence>
<evidence type="ECO:0000259" key="5">
    <source>
        <dbReference type="Pfam" id="PF20220"/>
    </source>
</evidence>
<evidence type="ECO:0000256" key="1">
    <source>
        <dbReference type="ARBA" id="ARBA00023026"/>
    </source>
</evidence>
<feature type="domain" description="ABC toxin N-terminal" evidence="5">
    <location>
        <begin position="1412"/>
        <end position="1535"/>
    </location>
</feature>
<evidence type="ECO:0000313" key="7">
    <source>
        <dbReference type="Proteomes" id="UP001164459"/>
    </source>
</evidence>
<evidence type="ECO:0000259" key="4">
    <source>
        <dbReference type="Pfam" id="PF18413"/>
    </source>
</evidence>
<dbReference type="InterPro" id="IPR046839">
    <property type="entry name" value="ABC_toxin_N"/>
</dbReference>
<feature type="domain" description="Neuraminidase-like" evidence="4">
    <location>
        <begin position="1566"/>
        <end position="1684"/>
    </location>
</feature>
<dbReference type="RefSeq" id="WP_269033303.1">
    <property type="nucleotide sequence ID" value="NZ_CP114040.1"/>
</dbReference>
<dbReference type="Pfam" id="PF18413">
    <property type="entry name" value="Neuraminidase"/>
    <property type="match status" value="1"/>
</dbReference>
<keyword evidence="1" id="KW-0843">Virulence</keyword>
<accession>A0ABY7GVM7</accession>
<dbReference type="InterPro" id="IPR041079">
    <property type="entry name" value="Neuraminidase-like"/>
</dbReference>
<gene>
    <name evidence="6" type="ORF">O0S08_32680</name>
</gene>
<feature type="domain" description="Tc toxin complex TcA C-terminal TcB-binding" evidence="3">
    <location>
        <begin position="2542"/>
        <end position="2826"/>
    </location>
</feature>
<reference evidence="6" key="1">
    <citation type="submission" date="2022-11" db="EMBL/GenBank/DDBJ databases">
        <title>Minimal conservation of predation-associated metabolite biosynthetic gene clusters underscores biosynthetic potential of Myxococcota including descriptions for ten novel species: Archangium lansinium sp. nov., Myxococcus landrumus sp. nov., Nannocystis bai.</title>
        <authorList>
            <person name="Ahearne A."/>
            <person name="Stevens C."/>
            <person name="Dowd S."/>
        </authorList>
    </citation>
    <scope>NUCLEOTIDE SEQUENCE</scope>
    <source>
        <strain evidence="6">Fl3</strain>
    </source>
</reference>
<dbReference type="InterPro" id="IPR018003">
    <property type="entry name" value="Insecticidal_toxin/plasmid_vir"/>
</dbReference>
<proteinExistence type="predicted"/>
<protein>
    <submittedName>
        <fullName evidence="6">Neuraminidase-like domain-containing protein</fullName>
    </submittedName>
</protein>
<keyword evidence="2" id="KW-0175">Coiled coil</keyword>
<organism evidence="6 7">
    <name type="scientific">Nannocystis punicea</name>
    <dbReference type="NCBI Taxonomy" id="2995304"/>
    <lineage>
        <taxon>Bacteria</taxon>
        <taxon>Pseudomonadati</taxon>
        <taxon>Myxococcota</taxon>
        <taxon>Polyangia</taxon>
        <taxon>Nannocystales</taxon>
        <taxon>Nannocystaceae</taxon>
        <taxon>Nannocystis</taxon>
    </lineage>
</organism>
<evidence type="ECO:0000259" key="3">
    <source>
        <dbReference type="Pfam" id="PF18276"/>
    </source>
</evidence>
<name>A0ABY7GVM7_9BACT</name>